<accession>A0ACB9DFH3</accession>
<proteinExistence type="predicted"/>
<evidence type="ECO:0000313" key="2">
    <source>
        <dbReference type="Proteomes" id="UP001056120"/>
    </source>
</evidence>
<gene>
    <name evidence="1" type="ORF">L1987_58505</name>
</gene>
<reference evidence="1 2" key="2">
    <citation type="journal article" date="2022" name="Mol. Ecol. Resour.">
        <title>The genomes of chicory, endive, great burdock and yacon provide insights into Asteraceae paleo-polyploidization history and plant inulin production.</title>
        <authorList>
            <person name="Fan W."/>
            <person name="Wang S."/>
            <person name="Wang H."/>
            <person name="Wang A."/>
            <person name="Jiang F."/>
            <person name="Liu H."/>
            <person name="Zhao H."/>
            <person name="Xu D."/>
            <person name="Zhang Y."/>
        </authorList>
    </citation>
    <scope>NUCLEOTIDE SEQUENCE [LARGE SCALE GENOMIC DNA]</scope>
    <source>
        <strain evidence="2">cv. Yunnan</strain>
        <tissue evidence="1">Leaves</tissue>
    </source>
</reference>
<comment type="caution">
    <text evidence="1">The sequence shown here is derived from an EMBL/GenBank/DDBJ whole genome shotgun (WGS) entry which is preliminary data.</text>
</comment>
<name>A0ACB9DFH3_9ASTR</name>
<protein>
    <submittedName>
        <fullName evidence="1">Uncharacterized protein</fullName>
    </submittedName>
</protein>
<sequence>MRVAQNGYSCVHAYTCFAYDLLHSFMFISFSYICIHSKFSCEFISFEPIIRSPVNMESKSGTLAIFLLLSTLLCTRAFSTSNDGLIRVNLKKLKFDETNRVTSDLDLDEGDMLMESIRKYKQSANNLADSQEPDIVSLKNYMDAQYYGEIGIGTPPQKFTVIFDTGSANLWVPSSKCILSLPCFFHSRYRSGRSQTYKANGQPAAIQYGTGSISGYFSEDNVQVGDLVVNDQMFIEATREPGVTFLAGRFDGILGLGFKEISVGKAVPVWENMVNQHLVKDQVFSFWLNRKSEEGEGGEIVFGGVDPKHFTGEHTYVPVTQKGYWQFDMGDVLIGGKPIGFCKGACSAIADSGTSLIAGPTEVINQINLAIGAAGILNDECQKAVKYFGKRVFDTMASSLENTTRICARIGACPRQGVVSSIGIKSVVDRSEDVSSGFEDSPPCTACKMIIKWMHKELSENHTQESFLTLGSDLCTVIQSPFGESMVDCAKLPSMPPISFTIGGKEFELSPEEYILKIGEGTAARCISGFIPLDIPPPRGPLWILGDVFMRRYHTVFDYGNLQVGFAQAA</sequence>
<evidence type="ECO:0000313" key="1">
    <source>
        <dbReference type="EMBL" id="KAI3745394.1"/>
    </source>
</evidence>
<dbReference type="EMBL" id="CM042036">
    <property type="protein sequence ID" value="KAI3745394.1"/>
    <property type="molecule type" value="Genomic_DNA"/>
</dbReference>
<keyword evidence="2" id="KW-1185">Reference proteome</keyword>
<dbReference type="Proteomes" id="UP001056120">
    <property type="component" value="Linkage Group LG19"/>
</dbReference>
<organism evidence="1 2">
    <name type="scientific">Smallanthus sonchifolius</name>
    <dbReference type="NCBI Taxonomy" id="185202"/>
    <lineage>
        <taxon>Eukaryota</taxon>
        <taxon>Viridiplantae</taxon>
        <taxon>Streptophyta</taxon>
        <taxon>Embryophyta</taxon>
        <taxon>Tracheophyta</taxon>
        <taxon>Spermatophyta</taxon>
        <taxon>Magnoliopsida</taxon>
        <taxon>eudicotyledons</taxon>
        <taxon>Gunneridae</taxon>
        <taxon>Pentapetalae</taxon>
        <taxon>asterids</taxon>
        <taxon>campanulids</taxon>
        <taxon>Asterales</taxon>
        <taxon>Asteraceae</taxon>
        <taxon>Asteroideae</taxon>
        <taxon>Heliantheae alliance</taxon>
        <taxon>Millerieae</taxon>
        <taxon>Smallanthus</taxon>
    </lineage>
</organism>
<reference evidence="2" key="1">
    <citation type="journal article" date="2022" name="Mol. Ecol. Resour.">
        <title>The genomes of chicory, endive, great burdock and yacon provide insights into Asteraceae palaeo-polyploidization history and plant inulin production.</title>
        <authorList>
            <person name="Fan W."/>
            <person name="Wang S."/>
            <person name="Wang H."/>
            <person name="Wang A."/>
            <person name="Jiang F."/>
            <person name="Liu H."/>
            <person name="Zhao H."/>
            <person name="Xu D."/>
            <person name="Zhang Y."/>
        </authorList>
    </citation>
    <scope>NUCLEOTIDE SEQUENCE [LARGE SCALE GENOMIC DNA]</scope>
    <source>
        <strain evidence="2">cv. Yunnan</strain>
    </source>
</reference>